<feature type="transmembrane region" description="Helical" evidence="6">
    <location>
        <begin position="220"/>
        <end position="240"/>
    </location>
</feature>
<dbReference type="AlphaFoldDB" id="A0A090W9R0"/>
<name>A0A090W9R0_NONUL</name>
<feature type="transmembrane region" description="Helical" evidence="6">
    <location>
        <begin position="46"/>
        <end position="63"/>
    </location>
</feature>
<protein>
    <submittedName>
        <fullName evidence="8">Permease of the drug/metabolite transporter (DMT) superfamily</fullName>
    </submittedName>
</protein>
<evidence type="ECO:0000256" key="5">
    <source>
        <dbReference type="ARBA" id="ARBA00023136"/>
    </source>
</evidence>
<evidence type="ECO:0000256" key="6">
    <source>
        <dbReference type="SAM" id="Phobius"/>
    </source>
</evidence>
<keyword evidence="5 6" id="KW-0472">Membrane</keyword>
<feature type="transmembrane region" description="Helical" evidence="6">
    <location>
        <begin position="277"/>
        <end position="296"/>
    </location>
</feature>
<feature type="domain" description="EamA" evidence="7">
    <location>
        <begin position="162"/>
        <end position="296"/>
    </location>
</feature>
<dbReference type="GO" id="GO:0016020">
    <property type="term" value="C:membrane"/>
    <property type="evidence" value="ECO:0007669"/>
    <property type="project" value="UniProtKB-SubCell"/>
</dbReference>
<feature type="transmembrane region" description="Helical" evidence="6">
    <location>
        <begin position="75"/>
        <end position="94"/>
    </location>
</feature>
<keyword evidence="3 6" id="KW-0812">Transmembrane</keyword>
<evidence type="ECO:0000256" key="1">
    <source>
        <dbReference type="ARBA" id="ARBA00004141"/>
    </source>
</evidence>
<gene>
    <name evidence="8" type="ORF">JCM19275_2597</name>
</gene>
<dbReference type="Pfam" id="PF00892">
    <property type="entry name" value="EamA"/>
    <property type="match status" value="2"/>
</dbReference>
<dbReference type="EMBL" id="BBNT01000001">
    <property type="protein sequence ID" value="GAL73750.1"/>
    <property type="molecule type" value="Genomic_DNA"/>
</dbReference>
<evidence type="ECO:0000259" key="7">
    <source>
        <dbReference type="Pfam" id="PF00892"/>
    </source>
</evidence>
<evidence type="ECO:0000256" key="3">
    <source>
        <dbReference type="ARBA" id="ARBA00022692"/>
    </source>
</evidence>
<dbReference type="InterPro" id="IPR000620">
    <property type="entry name" value="EamA_dom"/>
</dbReference>
<keyword evidence="4 6" id="KW-1133">Transmembrane helix</keyword>
<feature type="transmembrane region" description="Helical" evidence="6">
    <location>
        <begin position="131"/>
        <end position="149"/>
    </location>
</feature>
<feature type="transmembrane region" description="Helical" evidence="6">
    <location>
        <begin position="187"/>
        <end position="208"/>
    </location>
</feature>
<evidence type="ECO:0000313" key="9">
    <source>
        <dbReference type="Proteomes" id="UP000029647"/>
    </source>
</evidence>
<feature type="domain" description="EamA" evidence="7">
    <location>
        <begin position="8"/>
        <end position="145"/>
    </location>
</feature>
<proteinExistence type="inferred from homology"/>
<evidence type="ECO:0000256" key="4">
    <source>
        <dbReference type="ARBA" id="ARBA00022989"/>
    </source>
</evidence>
<comment type="subcellular location">
    <subcellularLocation>
        <location evidence="1">Membrane</location>
        <topology evidence="1">Multi-pass membrane protein</topology>
    </subcellularLocation>
</comment>
<comment type="similarity">
    <text evidence="2">Belongs to the EamA transporter family.</text>
</comment>
<feature type="transmembrane region" description="Helical" evidence="6">
    <location>
        <begin position="100"/>
        <end position="124"/>
    </location>
</feature>
<reference evidence="8 9" key="1">
    <citation type="journal article" date="2014" name="Genome Announc.">
        <title>Draft Genome Sequences of Marine Flavobacterium Nonlabens Strains NR17, NR24, NR27, NR32, NR33, and Ara13.</title>
        <authorList>
            <person name="Nakanishi M."/>
            <person name="Meirelles P."/>
            <person name="Suzuki R."/>
            <person name="Takatani N."/>
            <person name="Mino S."/>
            <person name="Suda W."/>
            <person name="Oshima K."/>
            <person name="Hattori M."/>
            <person name="Ohkuma M."/>
            <person name="Hosokawa M."/>
            <person name="Miyashita K."/>
            <person name="Thompson F.L."/>
            <person name="Niwa A."/>
            <person name="Sawabe T."/>
            <person name="Sawabe T."/>
        </authorList>
    </citation>
    <scope>NUCLEOTIDE SEQUENCE [LARGE SCALE GENOMIC DNA]</scope>
    <source>
        <strain evidence="9">JCM19275</strain>
    </source>
</reference>
<dbReference type="PANTHER" id="PTHR32322:SF2">
    <property type="entry name" value="EAMA DOMAIN-CONTAINING PROTEIN"/>
    <property type="match status" value="1"/>
</dbReference>
<organism evidence="8 9">
    <name type="scientific">Nonlabens ulvanivorans</name>
    <name type="common">Persicivirga ulvanivorans</name>
    <dbReference type="NCBI Taxonomy" id="906888"/>
    <lineage>
        <taxon>Bacteria</taxon>
        <taxon>Pseudomonadati</taxon>
        <taxon>Bacteroidota</taxon>
        <taxon>Flavobacteriia</taxon>
        <taxon>Flavobacteriales</taxon>
        <taxon>Flavobacteriaceae</taxon>
        <taxon>Nonlabens</taxon>
    </lineage>
</organism>
<dbReference type="PANTHER" id="PTHR32322">
    <property type="entry name" value="INNER MEMBRANE TRANSPORTER"/>
    <property type="match status" value="1"/>
</dbReference>
<feature type="transmembrane region" description="Helical" evidence="6">
    <location>
        <begin position="155"/>
        <end position="175"/>
    </location>
</feature>
<feature type="transmembrane region" description="Helical" evidence="6">
    <location>
        <begin position="252"/>
        <end position="271"/>
    </location>
</feature>
<accession>A0A090W9R0</accession>
<dbReference type="InterPro" id="IPR037185">
    <property type="entry name" value="EmrE-like"/>
</dbReference>
<evidence type="ECO:0000313" key="8">
    <source>
        <dbReference type="EMBL" id="GAL73750.1"/>
    </source>
</evidence>
<dbReference type="InterPro" id="IPR050638">
    <property type="entry name" value="AA-Vitamin_Transporters"/>
</dbReference>
<comment type="caution">
    <text evidence="8">The sequence shown here is derived from an EMBL/GenBank/DDBJ whole genome shotgun (WGS) entry which is preliminary data.</text>
</comment>
<evidence type="ECO:0000256" key="2">
    <source>
        <dbReference type="ARBA" id="ARBA00007362"/>
    </source>
</evidence>
<dbReference type="SUPFAM" id="SSF103481">
    <property type="entry name" value="Multidrug resistance efflux transporter EmrE"/>
    <property type="match status" value="2"/>
</dbReference>
<sequence length="304" mass="32879">MDNSKLKYVYLIILSLIWGGTSFILIKKALGDDGTGNLVLQPLQLGAGRTIISGCILIAIGWKSFAVTDRKDWKWLFISGLLGTFFPAFLFAYAQTEIDSAISAILNSTVPLITLIMGAVIFGIAFSRTQLLGVIIGLAGAIALVFSGMKNNPEQNYLFAGLVFIACTCYASNVNIIKRYLQNIKPLAIATGNFIFILPLAIIVFFSADGASLEFTSEPVLKSLGYIIVLCIFGTVAAKIMFNKLVQITSPVFASSVTYLMPVVGLTWGGMMDGEAFSIWQVLATMVIIFAVVLVTRDKKPATK</sequence>
<dbReference type="Proteomes" id="UP000029647">
    <property type="component" value="Unassembled WGS sequence"/>
</dbReference>
<feature type="transmembrane region" description="Helical" evidence="6">
    <location>
        <begin position="7"/>
        <end position="26"/>
    </location>
</feature>